<dbReference type="OrthoDB" id="86031at2"/>
<protein>
    <recommendedName>
        <fullName evidence="5">Helix-turn-helix type 11 domain-containing protein</fullName>
    </recommendedName>
</protein>
<reference evidence="3" key="2">
    <citation type="submission" date="2017-10" db="EMBL/GenBank/DDBJ databases">
        <title>Staphylococcus edaphicus sp. nov., isolated in Antarctica, harbouring mecC gene and genomic islands essential in adaptation to extreme environment.</title>
        <authorList>
            <person name="Pantucek R."/>
            <person name="Sedlacek I."/>
            <person name="Indrakova A."/>
            <person name="Vrbovska V."/>
            <person name="Maslanova I."/>
            <person name="Kovarovic V."/>
            <person name="Svec P."/>
            <person name="Kralova S."/>
            <person name="Kristofova L."/>
            <person name="Keklakova J."/>
            <person name="Petras P."/>
            <person name="Doskar J."/>
        </authorList>
    </citation>
    <scope>NUCLEOTIDE SEQUENCE [LARGE SCALE GENOMIC DNA]</scope>
    <source>
        <strain evidence="3">CCM 5085</strain>
    </source>
</reference>
<evidence type="ECO:0000313" key="4">
    <source>
        <dbReference type="Proteomes" id="UP001056588"/>
    </source>
</evidence>
<evidence type="ECO:0000313" key="3">
    <source>
        <dbReference type="Proteomes" id="UP000223828"/>
    </source>
</evidence>
<organism evidence="1 3">
    <name type="scientific">Staphylococcus edaphicus</name>
    <dbReference type="NCBI Taxonomy" id="1955013"/>
    <lineage>
        <taxon>Bacteria</taxon>
        <taxon>Bacillati</taxon>
        <taxon>Bacillota</taxon>
        <taxon>Bacilli</taxon>
        <taxon>Bacillales</taxon>
        <taxon>Staphylococcaceae</taxon>
        <taxon>Staphylococcus</taxon>
    </lineage>
</organism>
<dbReference type="EMBL" id="CP093217">
    <property type="protein sequence ID" value="UQW80586.1"/>
    <property type="molecule type" value="Genomic_DNA"/>
</dbReference>
<reference evidence="2" key="4">
    <citation type="submission" date="2022-03" db="EMBL/GenBank/DDBJ databases">
        <title>Complete Genome Sequence of Staphylococcus edaphicus strain CCM 8731.</title>
        <authorList>
            <person name="Rimmer C.O."/>
            <person name="Thomas J.C."/>
        </authorList>
    </citation>
    <scope>NUCLEOTIDE SEQUENCE</scope>
    <source>
        <strain evidence="2">CCM 8731</strain>
    </source>
</reference>
<name>A0A2C6U569_9STAP</name>
<sequence>MEKPERFLYIYTRLINGKTINKETMSQKLDVNMRSIQRDISDINHFIYEDQEWNGLDGEVVYDHSIKRHRLEIGSYNFKNNRLLNLIFRMKGFNPVIHEDTYNLIRAMNVNSNLAEKLLFNKLLSQFKILREGNESTLIYKIQLAIENNYKISIKLNDSDILCVIPIYVRYFSNLYWMTYLQDGEIFTLDLSTIIDVNQTSQVFERSVISEIKPVTILVKDDMWEEIKRQFVILDTQPSNQGRLVNLIISKEESLQLAYEYPQSVILLHPQHYVDEFKLKIKSLFNHYQL</sequence>
<keyword evidence="4" id="KW-1185">Reference proteome</keyword>
<evidence type="ECO:0000313" key="2">
    <source>
        <dbReference type="EMBL" id="UQW80586.1"/>
    </source>
</evidence>
<proteinExistence type="predicted"/>
<gene>
    <name evidence="1" type="ORF">BTJ66_10735</name>
    <name evidence="2" type="ORF">MNY58_08245</name>
</gene>
<dbReference type="RefSeq" id="WP_099090952.1">
    <property type="nucleotide sequence ID" value="NZ_CP093217.1"/>
</dbReference>
<reference evidence="1" key="1">
    <citation type="journal article" date="2017" name="Appl. Environ. Microbiol.">
        <title>Staphylococcus edaphicus sp. nov., isolated in Antarctica, harbours mecC gene and genomic islands with suspected role in adaptation to extreme environment.</title>
        <authorList>
            <person name="Pantucek R."/>
            <person name="Sedlacek I."/>
            <person name="Indrakova A."/>
            <person name="Vrbovska V."/>
            <person name="Maslanova I."/>
            <person name="Kovarovic V."/>
            <person name="Svec P."/>
            <person name="Kralova S."/>
            <person name="Kristofova L."/>
            <person name="Keklakova J."/>
            <person name="Petras P."/>
            <person name="Doskar J."/>
        </authorList>
    </citation>
    <scope>NUCLEOTIDE SEQUENCE</scope>
    <source>
        <strain evidence="1">CCM 8730</strain>
    </source>
</reference>
<reference evidence="1" key="3">
    <citation type="submission" date="2017-10" db="EMBL/GenBank/DDBJ databases">
        <authorList>
            <person name="Vrbovska V."/>
            <person name="Kovarovic V."/>
            <person name="Indrakova A."/>
        </authorList>
    </citation>
    <scope>NUCLEOTIDE SEQUENCE</scope>
    <source>
        <strain evidence="1">CCM 8730</strain>
    </source>
</reference>
<dbReference type="Proteomes" id="UP001056588">
    <property type="component" value="Chromosome"/>
</dbReference>
<dbReference type="AlphaFoldDB" id="A0A2C6U569"/>
<accession>A0A2C6U569</accession>
<evidence type="ECO:0000313" key="1">
    <source>
        <dbReference type="EMBL" id="PHK49002.1"/>
    </source>
</evidence>
<evidence type="ECO:0008006" key="5">
    <source>
        <dbReference type="Google" id="ProtNLM"/>
    </source>
</evidence>
<dbReference type="EMBL" id="MRZN01000019">
    <property type="protein sequence ID" value="PHK49002.1"/>
    <property type="molecule type" value="Genomic_DNA"/>
</dbReference>
<dbReference type="Proteomes" id="UP000223828">
    <property type="component" value="Unassembled WGS sequence"/>
</dbReference>